<dbReference type="EMBL" id="CP159290">
    <property type="protein sequence ID" value="XCH29541.1"/>
    <property type="molecule type" value="Genomic_DNA"/>
</dbReference>
<evidence type="ECO:0000256" key="1">
    <source>
        <dbReference type="SAM" id="MobiDB-lite"/>
    </source>
</evidence>
<feature type="region of interest" description="Disordered" evidence="1">
    <location>
        <begin position="1"/>
        <end position="24"/>
    </location>
</feature>
<sequence length="511" mass="54169">MTQHGGRAAPHEPRDLDPAPAPSRGLDRRAVLALGGALALAGLTATPAAARPGATLPAAAGAVGQTAGGPARSRAASVQRAHGFLAAATDAYPEVNPGPRLAQSYADQLGLFSTAFVYDNALAVLATLTAGRRYLDRARALGDGLVFALENDPDHDDGRLRQAYNVGPYTFYDGTPQEHGLVLPDGTANVGWQFGFLGTAVGDMAWPGIALLHLYAATRDVRYRDAALRIGEWIVAHTWSRAPLGGFSFGVDGANVPIPNGSTEHNIDCVAFFRQLGSVTRDRRWDRAAEHARAFVDRMWEPDGGYLYTGTNDGTEINRDPLPLDPQTWGWLALRERRYARALDWADDALAARDVAGEGVSQLPAGTVVEGVTFSSASLTSTASYNGLPVHQQGVWLEGTAQLASALADRGARGRGNRDDRRRGRRGCERDDDRVRAEGLLREVQGVQEGVGAGQTMGGAALPDRGGVVAASSLLDSGFGFGYFQVQHVGATSWYVMAAARANPLQPGRLG</sequence>
<feature type="region of interest" description="Disordered" evidence="1">
    <location>
        <begin position="408"/>
        <end position="431"/>
    </location>
</feature>
<name>A0AAU8FYJ4_9MICO</name>
<dbReference type="InterPro" id="IPR008928">
    <property type="entry name" value="6-hairpin_glycosidase_sf"/>
</dbReference>
<dbReference type="Gene3D" id="1.50.10.20">
    <property type="match status" value="1"/>
</dbReference>
<dbReference type="InterPro" id="IPR006311">
    <property type="entry name" value="TAT_signal"/>
</dbReference>
<accession>A0AAU8FYJ4</accession>
<dbReference type="SUPFAM" id="SSF48208">
    <property type="entry name" value="Six-hairpin glycosidases"/>
    <property type="match status" value="1"/>
</dbReference>
<dbReference type="AlphaFoldDB" id="A0AAU8FYJ4"/>
<evidence type="ECO:0000313" key="2">
    <source>
        <dbReference type="EMBL" id="XCH29541.1"/>
    </source>
</evidence>
<proteinExistence type="predicted"/>
<dbReference type="RefSeq" id="WP_353707780.1">
    <property type="nucleotide sequence ID" value="NZ_CP159290.1"/>
</dbReference>
<organism evidence="2">
    <name type="scientific">Cellulosimicrobium sp. ES-005</name>
    <dbReference type="NCBI Taxonomy" id="3163031"/>
    <lineage>
        <taxon>Bacteria</taxon>
        <taxon>Bacillati</taxon>
        <taxon>Actinomycetota</taxon>
        <taxon>Actinomycetes</taxon>
        <taxon>Micrococcales</taxon>
        <taxon>Promicromonosporaceae</taxon>
        <taxon>Cellulosimicrobium</taxon>
    </lineage>
</organism>
<dbReference type="PROSITE" id="PS51318">
    <property type="entry name" value="TAT"/>
    <property type="match status" value="1"/>
</dbReference>
<dbReference type="GO" id="GO:0005975">
    <property type="term" value="P:carbohydrate metabolic process"/>
    <property type="evidence" value="ECO:0007669"/>
    <property type="project" value="InterPro"/>
</dbReference>
<gene>
    <name evidence="2" type="ORF">ABRQ22_18520</name>
</gene>
<feature type="compositionally biased region" description="Basic and acidic residues" evidence="1">
    <location>
        <begin position="410"/>
        <end position="431"/>
    </location>
</feature>
<reference evidence="2" key="1">
    <citation type="submission" date="2024-06" db="EMBL/GenBank/DDBJ databases">
        <title>Complete genome sequence of the cellulolytic actinobacterium, Cellulosimicrobium ES-005.</title>
        <authorList>
            <person name="Matthews C.T."/>
            <person name="Underwood K.D."/>
            <person name="Ghanchi K.M."/>
            <person name="Fields S.D."/>
            <person name="Gardner S.G."/>
        </authorList>
    </citation>
    <scope>NUCLEOTIDE SEQUENCE</scope>
    <source>
        <strain evidence="2">ES-005</strain>
    </source>
</reference>
<protein>
    <submittedName>
        <fullName evidence="2">Tat pathway signal sequence domain protein</fullName>
    </submittedName>
</protein>